<evidence type="ECO:0000256" key="5">
    <source>
        <dbReference type="ARBA" id="ARBA00023136"/>
    </source>
</evidence>
<dbReference type="PRINTS" id="PR00259">
    <property type="entry name" value="TMFOUR"/>
</dbReference>
<dbReference type="AlphaFoldDB" id="A0A2G8JF02"/>
<evidence type="ECO:0000313" key="8">
    <source>
        <dbReference type="Proteomes" id="UP000230750"/>
    </source>
</evidence>
<proteinExistence type="inferred from homology"/>
<dbReference type="STRING" id="307972.A0A2G8JF02"/>
<keyword evidence="8" id="KW-1185">Reference proteome</keyword>
<gene>
    <name evidence="7" type="ORF">BSL78_28850</name>
</gene>
<accession>A0A2G8JF02</accession>
<evidence type="ECO:0000313" key="7">
    <source>
        <dbReference type="EMBL" id="PIK34326.1"/>
    </source>
</evidence>
<dbReference type="Proteomes" id="UP000230750">
    <property type="component" value="Unassembled WGS sequence"/>
</dbReference>
<evidence type="ECO:0000256" key="4">
    <source>
        <dbReference type="ARBA" id="ARBA00022989"/>
    </source>
</evidence>
<comment type="similarity">
    <text evidence="2">Belongs to the tetraspanin (TM4SF) family.</text>
</comment>
<dbReference type="PANTHER" id="PTHR19282:SF519">
    <property type="entry name" value="TETRASPANIN"/>
    <property type="match status" value="1"/>
</dbReference>
<evidence type="ECO:0000256" key="6">
    <source>
        <dbReference type="SAM" id="Phobius"/>
    </source>
</evidence>
<dbReference type="InterPro" id="IPR000301">
    <property type="entry name" value="Tetraspanin_animals"/>
</dbReference>
<feature type="transmembrane region" description="Helical" evidence="6">
    <location>
        <begin position="54"/>
        <end position="75"/>
    </location>
</feature>
<evidence type="ECO:0000256" key="2">
    <source>
        <dbReference type="ARBA" id="ARBA00006840"/>
    </source>
</evidence>
<keyword evidence="5 6" id="KW-0472">Membrane</keyword>
<dbReference type="EMBL" id="MRZV01002213">
    <property type="protein sequence ID" value="PIK34326.1"/>
    <property type="molecule type" value="Genomic_DNA"/>
</dbReference>
<keyword evidence="4 6" id="KW-1133">Transmembrane helix</keyword>
<evidence type="ECO:0000256" key="3">
    <source>
        <dbReference type="ARBA" id="ARBA00022692"/>
    </source>
</evidence>
<dbReference type="InterPro" id="IPR018499">
    <property type="entry name" value="Tetraspanin/Peripherin"/>
</dbReference>
<sequence length="190" mass="20333">MVAGCGPKIAKLLLLIINFAVWASSLALVGLGIWMLVEASRFEELFSEDKITPVAGIILGLGCFCFIVGFCGCCGAMKENICFLKTYFCLLLLIVLGELTAGILALVYKGELEGSMTEGMTKTISESYEQYTSATETIDYMQEKGCVAASIGKIESNIAILAGVCLGVLVFEIIAMMFSCCVIDAVQEKA</sequence>
<feature type="transmembrane region" description="Helical" evidence="6">
    <location>
        <begin position="12"/>
        <end position="34"/>
    </location>
</feature>
<dbReference type="Pfam" id="PF00335">
    <property type="entry name" value="Tetraspanin"/>
    <property type="match status" value="1"/>
</dbReference>
<dbReference type="GO" id="GO:0005886">
    <property type="term" value="C:plasma membrane"/>
    <property type="evidence" value="ECO:0007669"/>
    <property type="project" value="TreeGrafter"/>
</dbReference>
<name>A0A2G8JF02_STIJA</name>
<reference evidence="7 8" key="1">
    <citation type="journal article" date="2017" name="PLoS Biol.">
        <title>The sea cucumber genome provides insights into morphological evolution and visceral regeneration.</title>
        <authorList>
            <person name="Zhang X."/>
            <person name="Sun L."/>
            <person name="Yuan J."/>
            <person name="Sun Y."/>
            <person name="Gao Y."/>
            <person name="Zhang L."/>
            <person name="Li S."/>
            <person name="Dai H."/>
            <person name="Hamel J.F."/>
            <person name="Liu C."/>
            <person name="Yu Y."/>
            <person name="Liu S."/>
            <person name="Lin W."/>
            <person name="Guo K."/>
            <person name="Jin S."/>
            <person name="Xu P."/>
            <person name="Storey K.B."/>
            <person name="Huan P."/>
            <person name="Zhang T."/>
            <person name="Zhou Y."/>
            <person name="Zhang J."/>
            <person name="Lin C."/>
            <person name="Li X."/>
            <person name="Xing L."/>
            <person name="Huo D."/>
            <person name="Sun M."/>
            <person name="Wang L."/>
            <person name="Mercier A."/>
            <person name="Li F."/>
            <person name="Yang H."/>
            <person name="Xiang J."/>
        </authorList>
    </citation>
    <scope>NUCLEOTIDE SEQUENCE [LARGE SCALE GENOMIC DNA]</scope>
    <source>
        <strain evidence="7">Shaxun</strain>
        <tissue evidence="7">Muscle</tissue>
    </source>
</reference>
<comment type="caution">
    <text evidence="7">The sequence shown here is derived from an EMBL/GenBank/DDBJ whole genome shotgun (WGS) entry which is preliminary data.</text>
</comment>
<feature type="transmembrane region" description="Helical" evidence="6">
    <location>
        <begin position="158"/>
        <end position="186"/>
    </location>
</feature>
<evidence type="ECO:0000256" key="1">
    <source>
        <dbReference type="ARBA" id="ARBA00004141"/>
    </source>
</evidence>
<dbReference type="OrthoDB" id="5870230at2759"/>
<comment type="subcellular location">
    <subcellularLocation>
        <location evidence="1">Membrane</location>
        <topology evidence="1">Multi-pass membrane protein</topology>
    </subcellularLocation>
</comment>
<feature type="transmembrane region" description="Helical" evidence="6">
    <location>
        <begin position="87"/>
        <end position="108"/>
    </location>
</feature>
<dbReference type="PANTHER" id="PTHR19282">
    <property type="entry name" value="TETRASPANIN"/>
    <property type="match status" value="1"/>
</dbReference>
<keyword evidence="3 6" id="KW-0812">Transmembrane</keyword>
<protein>
    <submittedName>
        <fullName evidence="7">Putative CD63 antigen</fullName>
    </submittedName>
</protein>
<dbReference type="PIRSF" id="PIRSF002419">
    <property type="entry name" value="Tetraspanin"/>
    <property type="match status" value="1"/>
</dbReference>
<organism evidence="7 8">
    <name type="scientific">Stichopus japonicus</name>
    <name type="common">Sea cucumber</name>
    <dbReference type="NCBI Taxonomy" id="307972"/>
    <lineage>
        <taxon>Eukaryota</taxon>
        <taxon>Metazoa</taxon>
        <taxon>Echinodermata</taxon>
        <taxon>Eleutherozoa</taxon>
        <taxon>Echinozoa</taxon>
        <taxon>Holothuroidea</taxon>
        <taxon>Aspidochirotacea</taxon>
        <taxon>Aspidochirotida</taxon>
        <taxon>Stichopodidae</taxon>
        <taxon>Apostichopus</taxon>
    </lineage>
</organism>